<reference evidence="8 9" key="1">
    <citation type="submission" date="2024-01" db="EMBL/GenBank/DDBJ databases">
        <authorList>
            <person name="Waweru B."/>
        </authorList>
    </citation>
    <scope>NUCLEOTIDE SEQUENCE [LARGE SCALE GENOMIC DNA]</scope>
</reference>
<dbReference type="PIRSF" id="PIRSF016020">
    <property type="entry name" value="PHexose_mutarotase"/>
    <property type="match status" value="1"/>
</dbReference>
<feature type="binding site" evidence="7">
    <location>
        <position position="69"/>
    </location>
    <ligand>
        <name>substrate</name>
    </ligand>
</feature>
<evidence type="ECO:0000313" key="9">
    <source>
        <dbReference type="Proteomes" id="UP001314170"/>
    </source>
</evidence>
<feature type="active site" evidence="6">
    <location>
        <position position="272"/>
    </location>
</feature>
<dbReference type="EMBL" id="CAWUPB010001087">
    <property type="protein sequence ID" value="CAK7337539.1"/>
    <property type="molecule type" value="Genomic_DNA"/>
</dbReference>
<evidence type="ECO:0000256" key="1">
    <source>
        <dbReference type="ARBA" id="ARBA00001096"/>
    </source>
</evidence>
<dbReference type="GO" id="GO:0047938">
    <property type="term" value="F:glucose-6-phosphate 1-epimerase activity"/>
    <property type="evidence" value="ECO:0007669"/>
    <property type="project" value="UniProtKB-UniRule"/>
</dbReference>
<dbReference type="InterPro" id="IPR008183">
    <property type="entry name" value="Aldose_1/G6P_1-epimerase"/>
</dbReference>
<comment type="similarity">
    <text evidence="2 5">Belongs to the glucose-6-phosphate 1-epimerase family.</text>
</comment>
<dbReference type="InterPro" id="IPR025532">
    <property type="entry name" value="G6P_1-epimerase"/>
</dbReference>
<accession>A0AAV1RQM1</accession>
<dbReference type="Proteomes" id="UP001314170">
    <property type="component" value="Unassembled WGS sequence"/>
</dbReference>
<dbReference type="AlphaFoldDB" id="A0AAV1RQM1"/>
<evidence type="ECO:0000256" key="6">
    <source>
        <dbReference type="PIRSR" id="PIRSR016020-1"/>
    </source>
</evidence>
<keyword evidence="4 5" id="KW-0413">Isomerase</keyword>
<comment type="caution">
    <text evidence="8">The sequence shown here is derived from an EMBL/GenBank/DDBJ whole genome shotgun (WGS) entry which is preliminary data.</text>
</comment>
<dbReference type="GO" id="GO:0030246">
    <property type="term" value="F:carbohydrate binding"/>
    <property type="evidence" value="ECO:0007669"/>
    <property type="project" value="UniProtKB-UniRule"/>
</dbReference>
<proteinExistence type="inferred from homology"/>
<evidence type="ECO:0000256" key="4">
    <source>
        <dbReference type="ARBA" id="ARBA00023235"/>
    </source>
</evidence>
<sequence>MAASGSERVAVELCKGINGLDKVVLGEPRGASAEVYLYGGHVTSWKNDHGEELLFVSSKAIFKPPKAIRGGIPICFPQFGSHGSLEQHGFARNRFWSIDTDPPPFPTNSKSFIDLILKPSEEDMQKWPHSYEFRLRVALGPGGDLMLTSRIRNTNADGKPFTFTFAYHTYFSVSDISEVRVEGLETLDYLDNLQNKERFTEQGDALTFESEVDKIYLSTPTKIAILDHEKKRTFVLRKDGLPDAVVWNPWDKKAKTMADFGDDEYKHMLCVEAAAVEKPITLKPGEEWKGRLELSTVPSSYCSGQLDPQKVLQSS</sequence>
<evidence type="ECO:0000313" key="8">
    <source>
        <dbReference type="EMBL" id="CAK7337539.1"/>
    </source>
</evidence>
<feature type="binding site" evidence="7">
    <location>
        <position position="87"/>
    </location>
    <ligand>
        <name>substrate</name>
    </ligand>
</feature>
<dbReference type="PANTHER" id="PTHR11122">
    <property type="entry name" value="APOSPORY-ASSOCIATED PROTEIN C-RELATED"/>
    <property type="match status" value="1"/>
</dbReference>
<organism evidence="8 9">
    <name type="scientific">Dovyalis caffra</name>
    <dbReference type="NCBI Taxonomy" id="77055"/>
    <lineage>
        <taxon>Eukaryota</taxon>
        <taxon>Viridiplantae</taxon>
        <taxon>Streptophyta</taxon>
        <taxon>Embryophyta</taxon>
        <taxon>Tracheophyta</taxon>
        <taxon>Spermatophyta</taxon>
        <taxon>Magnoliopsida</taxon>
        <taxon>eudicotyledons</taxon>
        <taxon>Gunneridae</taxon>
        <taxon>Pentapetalae</taxon>
        <taxon>rosids</taxon>
        <taxon>fabids</taxon>
        <taxon>Malpighiales</taxon>
        <taxon>Salicaceae</taxon>
        <taxon>Flacourtieae</taxon>
        <taxon>Dovyalis</taxon>
    </lineage>
</organism>
<comment type="catalytic activity">
    <reaction evidence="1">
        <text>alpha-D-glucose 6-phosphate = beta-D-glucose 6-phosphate</text>
        <dbReference type="Rhea" id="RHEA:16249"/>
        <dbReference type="ChEBI" id="CHEBI:58225"/>
        <dbReference type="ChEBI" id="CHEBI:58247"/>
        <dbReference type="EC" id="5.1.3.15"/>
    </reaction>
</comment>
<protein>
    <recommendedName>
        <fullName evidence="3 5">glucose-6-phosphate 1-epimerase</fullName>
        <ecNumber evidence="3 5">5.1.3.15</ecNumber>
    </recommendedName>
</protein>
<feature type="binding site" evidence="7">
    <location>
        <position position="92"/>
    </location>
    <ligand>
        <name>substrate</name>
    </ligand>
</feature>
<dbReference type="GO" id="GO:0005737">
    <property type="term" value="C:cytoplasm"/>
    <property type="evidence" value="ECO:0007669"/>
    <property type="project" value="TreeGrafter"/>
</dbReference>
<dbReference type="InterPro" id="IPR011013">
    <property type="entry name" value="Gal_mutarotase_sf_dom"/>
</dbReference>
<feature type="active site" evidence="6">
    <location>
        <position position="168"/>
    </location>
</feature>
<keyword evidence="9" id="KW-1185">Reference proteome</keyword>
<dbReference type="Pfam" id="PF01263">
    <property type="entry name" value="Aldose_epim"/>
    <property type="match status" value="1"/>
</dbReference>
<dbReference type="CDD" id="cd09020">
    <property type="entry name" value="D-hex-6-P-epi_like"/>
    <property type="match status" value="1"/>
</dbReference>
<evidence type="ECO:0000256" key="3">
    <source>
        <dbReference type="ARBA" id="ARBA00012083"/>
    </source>
</evidence>
<evidence type="ECO:0000256" key="7">
    <source>
        <dbReference type="PIRSR" id="PIRSR016020-2"/>
    </source>
</evidence>
<dbReference type="GO" id="GO:0005975">
    <property type="term" value="P:carbohydrate metabolic process"/>
    <property type="evidence" value="ECO:0007669"/>
    <property type="project" value="InterPro"/>
</dbReference>
<name>A0AAV1RQM1_9ROSI</name>
<dbReference type="FunFam" id="2.70.98.10:FF:000022">
    <property type="entry name" value="Glucose-6-phosphate 1-epimerase"/>
    <property type="match status" value="1"/>
</dbReference>
<evidence type="ECO:0000256" key="5">
    <source>
        <dbReference type="PIRNR" id="PIRNR016020"/>
    </source>
</evidence>
<dbReference type="SUPFAM" id="SSF74650">
    <property type="entry name" value="Galactose mutarotase-like"/>
    <property type="match status" value="1"/>
</dbReference>
<evidence type="ECO:0000256" key="2">
    <source>
        <dbReference type="ARBA" id="ARBA00005866"/>
    </source>
</evidence>
<dbReference type="PANTHER" id="PTHR11122:SF13">
    <property type="entry name" value="GLUCOSE-6-PHOSPHATE 1-EPIMERASE"/>
    <property type="match status" value="1"/>
</dbReference>
<dbReference type="EC" id="5.1.3.15" evidence="3 5"/>
<dbReference type="Gene3D" id="2.70.98.10">
    <property type="match status" value="1"/>
</dbReference>
<dbReference type="InterPro" id="IPR014718">
    <property type="entry name" value="GH-type_carb-bd"/>
</dbReference>
<gene>
    <name evidence="8" type="ORF">DCAF_LOCUS12574</name>
</gene>